<dbReference type="InterPro" id="IPR036291">
    <property type="entry name" value="NAD(P)-bd_dom_sf"/>
</dbReference>
<dbReference type="Proteomes" id="UP001152484">
    <property type="component" value="Unassembled WGS sequence"/>
</dbReference>
<dbReference type="GO" id="GO:0016616">
    <property type="term" value="F:oxidoreductase activity, acting on the CH-OH group of donors, NAD or NADP as acceptor"/>
    <property type="evidence" value="ECO:0007669"/>
    <property type="project" value="TreeGrafter"/>
</dbReference>
<feature type="domain" description="NAD-dependent epimerase/dehydratase" evidence="3">
    <location>
        <begin position="13"/>
        <end position="263"/>
    </location>
</feature>
<evidence type="ECO:0000313" key="4">
    <source>
        <dbReference type="EMBL" id="CAH9114351.1"/>
    </source>
</evidence>
<evidence type="ECO:0000313" key="5">
    <source>
        <dbReference type="Proteomes" id="UP001152484"/>
    </source>
</evidence>
<evidence type="ECO:0000259" key="3">
    <source>
        <dbReference type="Pfam" id="PF01370"/>
    </source>
</evidence>
<dbReference type="AlphaFoldDB" id="A0A9P0ZU40"/>
<keyword evidence="5" id="KW-1185">Reference proteome</keyword>
<dbReference type="FunFam" id="3.40.50.720:FF:000219">
    <property type="entry name" value="Cinnamoyl-CoA reductase 1"/>
    <property type="match status" value="1"/>
</dbReference>
<dbReference type="Pfam" id="PF01370">
    <property type="entry name" value="Epimerase"/>
    <property type="match status" value="1"/>
</dbReference>
<dbReference type="InterPro" id="IPR001509">
    <property type="entry name" value="Epimerase_deHydtase"/>
</dbReference>
<accession>A0A9P0ZU40</accession>
<protein>
    <recommendedName>
        <fullName evidence="3">NAD-dependent epimerase/dehydratase domain-containing protein</fullName>
    </recommendedName>
</protein>
<dbReference type="PANTHER" id="PTHR10366:SF831">
    <property type="entry name" value="NAD-DEPENDENT EPIMERASE_DEHYDRATASE DOMAIN-CONTAINING PROTEIN"/>
    <property type="match status" value="1"/>
</dbReference>
<sequence>MAAAAEGEKGAAVCVTGAGGYVASWLVKLLLSKGYTVHGTVRGDAAGDVVKYGHLKKLEGAASSMSGEEGKLKLMKADLLDYESLVGAVAGCAAVFHVASPVPFGLISDISTAQKELLGPAVKGTYNVLKACSEINVKRVIIVSSVAAVYMNPKWPVDKVKDESCWSDDKYCSETNNWYCLSKTIAERDAFQYAQKHGLDVISVCPSLVLGPMLQQTPNSSSSVLISLLKEGSETVQNRTPVVVDVRDVAESLLLAYEKPEAEGRYICNAHTLSVRDMVGMLKEMYPHYKYPKSFSEPEGDGIEVIEHKLTSQRLQGLGWSFRPLEETLKDSVESYRQAGLLD</sequence>
<keyword evidence="2" id="KW-0560">Oxidoreductase</keyword>
<dbReference type="SUPFAM" id="SSF51735">
    <property type="entry name" value="NAD(P)-binding Rossmann-fold domains"/>
    <property type="match status" value="1"/>
</dbReference>
<dbReference type="InterPro" id="IPR050425">
    <property type="entry name" value="NAD(P)_dehydrat-like"/>
</dbReference>
<evidence type="ECO:0000256" key="2">
    <source>
        <dbReference type="ARBA" id="ARBA00023002"/>
    </source>
</evidence>
<evidence type="ECO:0000256" key="1">
    <source>
        <dbReference type="ARBA" id="ARBA00022857"/>
    </source>
</evidence>
<organism evidence="4 5">
    <name type="scientific">Cuscuta europaea</name>
    <name type="common">European dodder</name>
    <dbReference type="NCBI Taxonomy" id="41803"/>
    <lineage>
        <taxon>Eukaryota</taxon>
        <taxon>Viridiplantae</taxon>
        <taxon>Streptophyta</taxon>
        <taxon>Embryophyta</taxon>
        <taxon>Tracheophyta</taxon>
        <taxon>Spermatophyta</taxon>
        <taxon>Magnoliopsida</taxon>
        <taxon>eudicotyledons</taxon>
        <taxon>Gunneridae</taxon>
        <taxon>Pentapetalae</taxon>
        <taxon>asterids</taxon>
        <taxon>lamiids</taxon>
        <taxon>Solanales</taxon>
        <taxon>Convolvulaceae</taxon>
        <taxon>Cuscuteae</taxon>
        <taxon>Cuscuta</taxon>
        <taxon>Cuscuta subgen. Cuscuta</taxon>
    </lineage>
</organism>
<dbReference type="PANTHER" id="PTHR10366">
    <property type="entry name" value="NAD DEPENDENT EPIMERASE/DEHYDRATASE"/>
    <property type="match status" value="1"/>
</dbReference>
<gene>
    <name evidence="4" type="ORF">CEURO_LOCUS20325</name>
</gene>
<dbReference type="CDD" id="cd08958">
    <property type="entry name" value="FR_SDR_e"/>
    <property type="match status" value="1"/>
</dbReference>
<dbReference type="OrthoDB" id="2735536at2759"/>
<reference evidence="4" key="1">
    <citation type="submission" date="2022-07" db="EMBL/GenBank/DDBJ databases">
        <authorList>
            <person name="Macas J."/>
            <person name="Novak P."/>
            <person name="Neumann P."/>
        </authorList>
    </citation>
    <scope>NUCLEOTIDE SEQUENCE</scope>
</reference>
<dbReference type="Gene3D" id="3.40.50.720">
    <property type="entry name" value="NAD(P)-binding Rossmann-like Domain"/>
    <property type="match status" value="1"/>
</dbReference>
<comment type="caution">
    <text evidence="4">The sequence shown here is derived from an EMBL/GenBank/DDBJ whole genome shotgun (WGS) entry which is preliminary data.</text>
</comment>
<keyword evidence="1" id="KW-0521">NADP</keyword>
<proteinExistence type="predicted"/>
<dbReference type="EMBL" id="CAMAPE010000065">
    <property type="protein sequence ID" value="CAH9114351.1"/>
    <property type="molecule type" value="Genomic_DNA"/>
</dbReference>
<name>A0A9P0ZU40_CUSEU</name>